<evidence type="ECO:0000256" key="2">
    <source>
        <dbReference type="ARBA" id="ARBA00022771"/>
    </source>
</evidence>
<evidence type="ECO:0000256" key="3">
    <source>
        <dbReference type="ARBA" id="ARBA00022833"/>
    </source>
</evidence>
<keyword evidence="3 5" id="KW-0862">Zinc</keyword>
<dbReference type="OrthoDB" id="10065815at2759"/>
<dbReference type="Pfam" id="PF13920">
    <property type="entry name" value="zf-C3HC4_3"/>
    <property type="match status" value="1"/>
</dbReference>
<evidence type="ECO:0000313" key="8">
    <source>
        <dbReference type="Proteomes" id="UP000272942"/>
    </source>
</evidence>
<dbReference type="PROSITE" id="PS50089">
    <property type="entry name" value="ZF_RING_2"/>
    <property type="match status" value="1"/>
</dbReference>
<dbReference type="Gene3D" id="3.30.40.10">
    <property type="entry name" value="Zinc/RING finger domain, C3HC4 (zinc finger)"/>
    <property type="match status" value="1"/>
</dbReference>
<dbReference type="PANTHER" id="PTHR13417:SF2">
    <property type="entry name" value="E3 UBIQUITIN-PROTEIN LIGASE RNF146"/>
    <property type="match status" value="1"/>
</dbReference>
<gene>
    <name evidence="7" type="ORF">ECPE_LOCUS545</name>
</gene>
<comment type="subcellular location">
    <subcellularLocation>
        <location evidence="5">Cytoplasm</location>
        <location evidence="5">Cytosol</location>
    </subcellularLocation>
</comment>
<keyword evidence="5" id="KW-0808">Transferase</keyword>
<dbReference type="AlphaFoldDB" id="A0A183A0R0"/>
<feature type="domain" description="RING-type" evidence="6">
    <location>
        <begin position="8"/>
        <end position="46"/>
    </location>
</feature>
<dbReference type="GO" id="GO:0005829">
    <property type="term" value="C:cytosol"/>
    <property type="evidence" value="ECO:0007669"/>
    <property type="project" value="UniProtKB-SubCell"/>
</dbReference>
<dbReference type="InterPro" id="IPR044110">
    <property type="entry name" value="RING-HC_RNF146"/>
</dbReference>
<evidence type="ECO:0000313" key="9">
    <source>
        <dbReference type="WBParaSite" id="ECPE_0000054501-mRNA-1"/>
    </source>
</evidence>
<comment type="catalytic activity">
    <reaction evidence="5">
        <text>S-ubiquitinyl-[E2 ubiquitin-conjugating enzyme]-L-cysteine + [acceptor protein]-L-lysine = [E2 ubiquitin-conjugating enzyme]-L-cysteine + N(6)-ubiquitinyl-[acceptor protein]-L-lysine.</text>
        <dbReference type="EC" id="2.3.2.27"/>
    </reaction>
</comment>
<dbReference type="GO" id="GO:0061630">
    <property type="term" value="F:ubiquitin protein ligase activity"/>
    <property type="evidence" value="ECO:0007669"/>
    <property type="project" value="UniProtKB-UniRule"/>
</dbReference>
<dbReference type="CDD" id="cd16546">
    <property type="entry name" value="RING-HC_RNF146"/>
    <property type="match status" value="1"/>
</dbReference>
<reference evidence="7 8" key="2">
    <citation type="submission" date="2018-11" db="EMBL/GenBank/DDBJ databases">
        <authorList>
            <consortium name="Pathogen Informatics"/>
        </authorList>
    </citation>
    <scope>NUCLEOTIDE SEQUENCE [LARGE SCALE GENOMIC DNA]</scope>
    <source>
        <strain evidence="7 8">Egypt</strain>
    </source>
</reference>
<dbReference type="PROSITE" id="PS00518">
    <property type="entry name" value="ZF_RING_1"/>
    <property type="match status" value="1"/>
</dbReference>
<dbReference type="UniPathway" id="UPA00143"/>
<dbReference type="WBParaSite" id="ECPE_0000054501-mRNA-1">
    <property type="protein sequence ID" value="ECPE_0000054501-mRNA-1"/>
    <property type="gene ID" value="ECPE_0000054501"/>
</dbReference>
<dbReference type="EMBL" id="UZAN01001890">
    <property type="protein sequence ID" value="VDP23952.1"/>
    <property type="molecule type" value="Genomic_DNA"/>
</dbReference>
<evidence type="ECO:0000256" key="5">
    <source>
        <dbReference type="RuleBase" id="RU367115"/>
    </source>
</evidence>
<dbReference type="InterPro" id="IPR033509">
    <property type="entry name" value="RNF146"/>
</dbReference>
<protein>
    <recommendedName>
        <fullName evidence="5">E3 ubiquitin-protein ligase</fullName>
        <ecNumber evidence="5">2.3.2.27</ecNumber>
    </recommendedName>
</protein>
<dbReference type="SMART" id="SM00184">
    <property type="entry name" value="RING"/>
    <property type="match status" value="1"/>
</dbReference>
<organism evidence="9">
    <name type="scientific">Echinostoma caproni</name>
    <dbReference type="NCBI Taxonomy" id="27848"/>
    <lineage>
        <taxon>Eukaryota</taxon>
        <taxon>Metazoa</taxon>
        <taxon>Spiralia</taxon>
        <taxon>Lophotrochozoa</taxon>
        <taxon>Platyhelminthes</taxon>
        <taxon>Trematoda</taxon>
        <taxon>Digenea</taxon>
        <taxon>Plagiorchiida</taxon>
        <taxon>Echinostomata</taxon>
        <taxon>Echinostomatoidea</taxon>
        <taxon>Echinostomatidae</taxon>
        <taxon>Echinostoma</taxon>
    </lineage>
</organism>
<proteinExistence type="predicted"/>
<comment type="function">
    <text evidence="5">E3 ubiquitin-protein ligase that specifically binds poly-ADP-ribosylated proteins and mediates their ubiquitination and subsequent degradation.</text>
</comment>
<keyword evidence="2 4" id="KW-0863">Zinc-finger</keyword>
<dbReference type="SUPFAM" id="SSF57850">
    <property type="entry name" value="RING/U-box"/>
    <property type="match status" value="1"/>
</dbReference>
<dbReference type="PANTHER" id="PTHR13417">
    <property type="entry name" value="E3 UBIQUITIN-PROTEIN LIGASE RNF146"/>
    <property type="match status" value="1"/>
</dbReference>
<sequence length="165" mass="18868">MAVADTDCSICLQRYVHPVELPCGHIFCFLCIKGCALHRRRCPMCRGRFSMRYLEDPKLVSGKLVLVYLDSPVISVDAVQIFFNLSWLIFYFSANLQYAPVCPYAKPNRADHGNLRHDIFQTILNVSQVSHLSPLEVVQVHIPESLLLPFPYCLAIILMVRSWTL</sequence>
<comment type="pathway">
    <text evidence="5">Protein modification; protein ubiquitination.</text>
</comment>
<evidence type="ECO:0000313" key="7">
    <source>
        <dbReference type="EMBL" id="VDP23952.1"/>
    </source>
</evidence>
<accession>A0A183A0R0</accession>
<evidence type="ECO:0000256" key="4">
    <source>
        <dbReference type="PROSITE-ProRule" id="PRU00175"/>
    </source>
</evidence>
<comment type="PTM">
    <text evidence="5">Ubiquitinated; autoubiquitinated.</text>
</comment>
<dbReference type="GO" id="GO:0051865">
    <property type="term" value="P:protein autoubiquitination"/>
    <property type="evidence" value="ECO:0007669"/>
    <property type="project" value="UniProtKB-UniRule"/>
</dbReference>
<keyword evidence="5" id="KW-0963">Cytoplasm</keyword>
<dbReference type="EC" id="2.3.2.27" evidence="5"/>
<dbReference type="GO" id="GO:0006511">
    <property type="term" value="P:ubiquitin-dependent protein catabolic process"/>
    <property type="evidence" value="ECO:0007669"/>
    <property type="project" value="UniProtKB-UniRule"/>
</dbReference>
<evidence type="ECO:0000256" key="1">
    <source>
        <dbReference type="ARBA" id="ARBA00022723"/>
    </source>
</evidence>
<keyword evidence="8" id="KW-1185">Reference proteome</keyword>
<name>A0A183A0R0_9TREM</name>
<dbReference type="GO" id="GO:0008270">
    <property type="term" value="F:zinc ion binding"/>
    <property type="evidence" value="ECO:0007669"/>
    <property type="project" value="UniProtKB-UniRule"/>
</dbReference>
<dbReference type="GO" id="GO:0005634">
    <property type="term" value="C:nucleus"/>
    <property type="evidence" value="ECO:0007669"/>
    <property type="project" value="TreeGrafter"/>
</dbReference>
<dbReference type="Proteomes" id="UP000272942">
    <property type="component" value="Unassembled WGS sequence"/>
</dbReference>
<keyword evidence="5" id="KW-0833">Ubl conjugation pathway</keyword>
<dbReference type="InterPro" id="IPR017907">
    <property type="entry name" value="Znf_RING_CS"/>
</dbReference>
<reference evidence="9" key="1">
    <citation type="submission" date="2016-06" db="UniProtKB">
        <authorList>
            <consortium name="WormBaseParasite"/>
        </authorList>
    </citation>
    <scope>IDENTIFICATION</scope>
</reference>
<evidence type="ECO:0000259" key="6">
    <source>
        <dbReference type="PROSITE" id="PS50089"/>
    </source>
</evidence>
<dbReference type="GO" id="GO:0072572">
    <property type="term" value="F:poly-ADP-D-ribose binding"/>
    <property type="evidence" value="ECO:0007669"/>
    <property type="project" value="UniProtKB-UniRule"/>
</dbReference>
<dbReference type="GO" id="GO:0016055">
    <property type="term" value="P:Wnt signaling pathway"/>
    <property type="evidence" value="ECO:0007669"/>
    <property type="project" value="InterPro"/>
</dbReference>
<dbReference type="InterPro" id="IPR013083">
    <property type="entry name" value="Znf_RING/FYVE/PHD"/>
</dbReference>
<keyword evidence="1 5" id="KW-0479">Metal-binding</keyword>
<dbReference type="InterPro" id="IPR001841">
    <property type="entry name" value="Znf_RING"/>
</dbReference>